<keyword evidence="3" id="KW-0963">Cytoplasm</keyword>
<organism evidence="9 10">
    <name type="scientific">Rotaria socialis</name>
    <dbReference type="NCBI Taxonomy" id="392032"/>
    <lineage>
        <taxon>Eukaryota</taxon>
        <taxon>Metazoa</taxon>
        <taxon>Spiralia</taxon>
        <taxon>Gnathifera</taxon>
        <taxon>Rotifera</taxon>
        <taxon>Eurotatoria</taxon>
        <taxon>Bdelloidea</taxon>
        <taxon>Philodinida</taxon>
        <taxon>Philodinidae</taxon>
        <taxon>Rotaria</taxon>
    </lineage>
</organism>
<name>A0A822AFC2_9BILA</name>
<evidence type="ECO:0000256" key="7">
    <source>
        <dbReference type="SAM" id="Coils"/>
    </source>
</evidence>
<evidence type="ECO:0000256" key="3">
    <source>
        <dbReference type="ARBA" id="ARBA00022490"/>
    </source>
</evidence>
<comment type="similarity">
    <text evidence="2">Belongs to the TACC family.</text>
</comment>
<evidence type="ECO:0000256" key="6">
    <source>
        <dbReference type="ARBA" id="ARBA00023212"/>
    </source>
</evidence>
<dbReference type="InterPro" id="IPR007707">
    <property type="entry name" value="TACC_C"/>
</dbReference>
<dbReference type="PANTHER" id="PTHR13924">
    <property type="entry name" value="TRANSFORMING ACIDIC COILED-COIL CONTAINING PROTEIN 1/2"/>
    <property type="match status" value="1"/>
</dbReference>
<accession>A0A822AFC2</accession>
<feature type="domain" description="Transforming acidic coiled-coil-containing protein C-terminal" evidence="8">
    <location>
        <begin position="6"/>
        <end position="103"/>
    </location>
</feature>
<dbReference type="AlphaFoldDB" id="A0A822AFC2"/>
<keyword evidence="5 7" id="KW-0175">Coiled coil</keyword>
<dbReference type="Pfam" id="PF05010">
    <property type="entry name" value="TACC_C"/>
    <property type="match status" value="1"/>
</dbReference>
<dbReference type="GO" id="GO:0007052">
    <property type="term" value="P:mitotic spindle organization"/>
    <property type="evidence" value="ECO:0007669"/>
    <property type="project" value="InterPro"/>
</dbReference>
<dbReference type="PANTHER" id="PTHR13924:SF10">
    <property type="entry name" value="TRANSFORMING ACIDIC COILED-COIL PROTEIN, ISOFORM K"/>
    <property type="match status" value="1"/>
</dbReference>
<evidence type="ECO:0000256" key="5">
    <source>
        <dbReference type="ARBA" id="ARBA00023054"/>
    </source>
</evidence>
<dbReference type="EMBL" id="CAJOBR010033769">
    <property type="protein sequence ID" value="CAF5004562.1"/>
    <property type="molecule type" value="Genomic_DNA"/>
</dbReference>
<keyword evidence="4" id="KW-0597">Phosphoprotein</keyword>
<gene>
    <name evidence="9" type="ORF">QYT958_LOCUS38490</name>
</gene>
<evidence type="ECO:0000259" key="8">
    <source>
        <dbReference type="Pfam" id="PF05010"/>
    </source>
</evidence>
<comment type="caution">
    <text evidence="9">The sequence shown here is derived from an EMBL/GenBank/DDBJ whole genome shotgun (WGS) entry which is preliminary data.</text>
</comment>
<dbReference type="GO" id="GO:0005737">
    <property type="term" value="C:cytoplasm"/>
    <property type="evidence" value="ECO:0007669"/>
    <property type="project" value="TreeGrafter"/>
</dbReference>
<dbReference type="Gene3D" id="1.20.5.1700">
    <property type="match status" value="1"/>
</dbReference>
<evidence type="ECO:0000256" key="2">
    <source>
        <dbReference type="ARBA" id="ARBA00009423"/>
    </source>
</evidence>
<evidence type="ECO:0000313" key="10">
    <source>
        <dbReference type="Proteomes" id="UP000663848"/>
    </source>
</evidence>
<protein>
    <recommendedName>
        <fullName evidence="8">Transforming acidic coiled-coil-containing protein C-terminal domain-containing protein</fullName>
    </recommendedName>
</protein>
<dbReference type="Proteomes" id="UP000663848">
    <property type="component" value="Unassembled WGS sequence"/>
</dbReference>
<evidence type="ECO:0000256" key="4">
    <source>
        <dbReference type="ARBA" id="ARBA00022553"/>
    </source>
</evidence>
<sequence>MNIKRLNTETLKRFSEESVRYTEEQKQKYAVLKQHAQEKLNEANSEIERLRRVHRSEIEGVQAQLRYAQLRVQSLEQEIKSVKQELEQKKKENIELTNICDELLATNKR</sequence>
<proteinExistence type="inferred from homology"/>
<keyword evidence="6" id="KW-0206">Cytoskeleton</keyword>
<dbReference type="InterPro" id="IPR039915">
    <property type="entry name" value="TACC"/>
</dbReference>
<evidence type="ECO:0000313" key="9">
    <source>
        <dbReference type="EMBL" id="CAF5004562.1"/>
    </source>
</evidence>
<comment type="subcellular location">
    <subcellularLocation>
        <location evidence="1">Cytoplasm</location>
        <location evidence="1">Cytoskeleton</location>
    </subcellularLocation>
</comment>
<dbReference type="GO" id="GO:0005856">
    <property type="term" value="C:cytoskeleton"/>
    <property type="evidence" value="ECO:0007669"/>
    <property type="project" value="UniProtKB-SubCell"/>
</dbReference>
<reference evidence="9" key="1">
    <citation type="submission" date="2021-02" db="EMBL/GenBank/DDBJ databases">
        <authorList>
            <person name="Nowell W R."/>
        </authorList>
    </citation>
    <scope>NUCLEOTIDE SEQUENCE</scope>
</reference>
<evidence type="ECO:0000256" key="1">
    <source>
        <dbReference type="ARBA" id="ARBA00004245"/>
    </source>
</evidence>
<feature type="coiled-coil region" evidence="7">
    <location>
        <begin position="26"/>
        <end position="106"/>
    </location>
</feature>